<reference evidence="4 5" key="1">
    <citation type="submission" date="2019-11" db="EMBL/GenBank/DDBJ databases">
        <title>Whole-genome sequencing of Allorhizobium vitis.</title>
        <authorList>
            <person name="Gan H.M."/>
            <person name="Savka M.A."/>
        </authorList>
    </citation>
    <scope>NUCLEOTIDE SEQUENCE [LARGE SCALE GENOMIC DNA]</scope>
    <source>
        <strain evidence="3 5">RF2/1</strain>
        <strain evidence="2 4">T1/7</strain>
    </source>
</reference>
<gene>
    <name evidence="3" type="ORF">BBK91_027205</name>
    <name evidence="2" type="ORF">BBL17_029205</name>
</gene>
<organism evidence="3 5">
    <name type="scientific">Agrobacterium vitis</name>
    <name type="common">Rhizobium vitis</name>
    <dbReference type="NCBI Taxonomy" id="373"/>
    <lineage>
        <taxon>Bacteria</taxon>
        <taxon>Pseudomonadati</taxon>
        <taxon>Pseudomonadota</taxon>
        <taxon>Alphaproteobacteria</taxon>
        <taxon>Hyphomicrobiales</taxon>
        <taxon>Rhizobiaceae</taxon>
        <taxon>Rhizobium/Agrobacterium group</taxon>
        <taxon>Agrobacterium</taxon>
    </lineage>
</organism>
<dbReference type="NCBIfam" id="NF010422">
    <property type="entry name" value="PRK13848.1"/>
    <property type="match status" value="1"/>
</dbReference>
<protein>
    <submittedName>
        <fullName evidence="3">TraC family protein</fullName>
    </submittedName>
</protein>
<dbReference type="EMBL" id="MBFA02000072">
    <property type="protein sequence ID" value="MUP13480.1"/>
    <property type="molecule type" value="Genomic_DNA"/>
</dbReference>
<dbReference type="Pfam" id="PF07820">
    <property type="entry name" value="TraC"/>
    <property type="match status" value="1"/>
</dbReference>
<evidence type="ECO:0000313" key="2">
    <source>
        <dbReference type="EMBL" id="MUO45785.1"/>
    </source>
</evidence>
<evidence type="ECO:0000256" key="1">
    <source>
        <dbReference type="SAM" id="MobiDB-lite"/>
    </source>
</evidence>
<dbReference type="InterPro" id="IPR053443">
    <property type="entry name" value="Conjugal_Transfer_TraC"/>
</dbReference>
<proteinExistence type="predicted"/>
<dbReference type="NCBIfam" id="NF043004">
    <property type="entry name" value="CjTranTraC_Agrob"/>
    <property type="match status" value="1"/>
</dbReference>
<dbReference type="Proteomes" id="UP000179536">
    <property type="component" value="Unassembled WGS sequence"/>
</dbReference>
<evidence type="ECO:0000313" key="5">
    <source>
        <dbReference type="Proteomes" id="UP000179536"/>
    </source>
</evidence>
<keyword evidence="4" id="KW-1185">Reference proteome</keyword>
<evidence type="ECO:0000313" key="4">
    <source>
        <dbReference type="Proteomes" id="UP000179454"/>
    </source>
</evidence>
<dbReference type="RefSeq" id="WP_012648938.1">
    <property type="nucleotide sequence ID" value="NZ_AP023283.1"/>
</dbReference>
<feature type="region of interest" description="Disordered" evidence="1">
    <location>
        <begin position="62"/>
        <end position="81"/>
    </location>
</feature>
<name>A0AAE4W600_AGRVI</name>
<dbReference type="EMBL" id="MBFE02000091">
    <property type="protein sequence ID" value="MUO45785.1"/>
    <property type="molecule type" value="Genomic_DNA"/>
</dbReference>
<dbReference type="Proteomes" id="UP000179454">
    <property type="component" value="Unassembled WGS sequence"/>
</dbReference>
<comment type="caution">
    <text evidence="3">The sequence shown here is derived from an EMBL/GenBank/DDBJ whole genome shotgun (WGS) entry which is preliminary data.</text>
</comment>
<accession>A0AAE4W600</accession>
<sequence length="98" mass="10500">MKKPSLKIREEIARLQDQLRQAETREAERVGRIALKAGLGEIEIEETELQAAFEEITGRFRGGKAASTGKRNAGDGRTAGETVTTIETGAAASSGREA</sequence>
<evidence type="ECO:0000313" key="3">
    <source>
        <dbReference type="EMBL" id="MUP13480.1"/>
    </source>
</evidence>
<dbReference type="AlphaFoldDB" id="A0AAE4W600"/>
<dbReference type="InterPro" id="IPR012930">
    <property type="entry name" value="TraC"/>
</dbReference>